<evidence type="ECO:0000313" key="4">
    <source>
        <dbReference type="Proteomes" id="UP000515909"/>
    </source>
</evidence>
<dbReference type="InterPro" id="IPR014197">
    <property type="entry name" value="Sporulation_prot_YunB"/>
</dbReference>
<dbReference type="Pfam" id="PF09560">
    <property type="entry name" value="Spore_YunB"/>
    <property type="match status" value="1"/>
</dbReference>
<evidence type="ECO:0000313" key="3">
    <source>
        <dbReference type="Proteomes" id="UP000469440"/>
    </source>
</evidence>
<dbReference type="AlphaFoldDB" id="A0A6N8I5F5"/>
<organism evidence="1 3">
    <name type="scientific">Caproicibacter fermentans</name>
    <dbReference type="NCBI Taxonomy" id="2576756"/>
    <lineage>
        <taxon>Bacteria</taxon>
        <taxon>Bacillati</taxon>
        <taxon>Bacillota</taxon>
        <taxon>Clostridia</taxon>
        <taxon>Eubacteriales</taxon>
        <taxon>Acutalibacteraceae</taxon>
        <taxon>Caproicibacter</taxon>
    </lineage>
</organism>
<evidence type="ECO:0000313" key="2">
    <source>
        <dbReference type="EMBL" id="QNK41265.1"/>
    </source>
</evidence>
<reference evidence="1 3" key="1">
    <citation type="submission" date="2019-09" db="EMBL/GenBank/DDBJ databases">
        <title>Genome sequence of Clostridium sp. EA1.</title>
        <authorList>
            <person name="Poehlein A."/>
            <person name="Bengelsdorf F.R."/>
            <person name="Daniel R."/>
        </authorList>
    </citation>
    <scope>NUCLEOTIDE SEQUENCE [LARGE SCALE GENOMIC DNA]</scope>
    <source>
        <strain evidence="1 3">EA1</strain>
    </source>
</reference>
<dbReference type="RefSeq" id="WP_066644180.1">
    <property type="nucleotide sequence ID" value="NZ_CP060286.1"/>
</dbReference>
<dbReference type="EMBL" id="VWXL01000108">
    <property type="protein sequence ID" value="MVB12997.1"/>
    <property type="molecule type" value="Genomic_DNA"/>
</dbReference>
<dbReference type="PIRSF" id="PIRSF021383">
    <property type="entry name" value="YunB"/>
    <property type="match status" value="1"/>
</dbReference>
<sequence length="209" mass="23256">MRRRRRSPMPARGRLILFLFVFFAFILIFNSQIRPVIESITANEAKIKSVNTINNAVMEELNRDNISYDDLITVQRGSDGQVLAITTNMMKMNELKAKIIENIQDKLNNDTYSTVWVPLGTLIGGDFFHGKGPKIALKASLSGNVTAEFNSELTSAGINQTKHQIYLDINTSIYSFLPGFDATTDVKTNILVAETVVVGSVPQVVANWD</sequence>
<proteinExistence type="predicted"/>
<dbReference type="Proteomes" id="UP000469440">
    <property type="component" value="Unassembled WGS sequence"/>
</dbReference>
<accession>A0A7G8TCC4</accession>
<reference evidence="2 4" key="2">
    <citation type="submission" date="2020-08" db="EMBL/GenBank/DDBJ databases">
        <title>The isolate Caproiciproducens sp. 7D4C2 produces n-caproate at mildly acidic conditions from hexoses: genome and rBOX comparison with related strains and chain-elongating bacteria.</title>
        <authorList>
            <person name="Esquivel-Elizondo S."/>
            <person name="Bagci C."/>
            <person name="Temovska M."/>
            <person name="Jeon B.S."/>
            <person name="Bessarab I."/>
            <person name="Williams R.B.H."/>
            <person name="Huson D.H."/>
            <person name="Angenent L.T."/>
        </authorList>
    </citation>
    <scope>NUCLEOTIDE SEQUENCE [LARGE SCALE GENOMIC DNA]</scope>
    <source>
        <strain evidence="2 4">7D4C2</strain>
    </source>
</reference>
<evidence type="ECO:0000313" key="1">
    <source>
        <dbReference type="EMBL" id="MVB12997.1"/>
    </source>
</evidence>
<keyword evidence="3" id="KW-1185">Reference proteome</keyword>
<name>A0A6N8I5F5_9FIRM</name>
<dbReference type="NCBIfam" id="TIGR02832">
    <property type="entry name" value="spo_yunB"/>
    <property type="match status" value="1"/>
</dbReference>
<dbReference type="Proteomes" id="UP000515909">
    <property type="component" value="Chromosome"/>
</dbReference>
<dbReference type="EMBL" id="CP060286">
    <property type="protein sequence ID" value="QNK41265.1"/>
    <property type="molecule type" value="Genomic_DNA"/>
</dbReference>
<accession>A0A6N8I5F5</accession>
<dbReference type="OrthoDB" id="1649278at2"/>
<gene>
    <name evidence="1" type="primary">yunB</name>
    <name evidence="1" type="ORF">CAFE_37500</name>
    <name evidence="2" type="ORF">HCR03_02880</name>
</gene>
<protein>
    <submittedName>
        <fullName evidence="1">Sporulation protein YunB</fullName>
    </submittedName>
</protein>
<dbReference type="KEGG" id="cfem:HCR03_02880"/>